<dbReference type="CDD" id="cd07331">
    <property type="entry name" value="M48C_Oma1_like"/>
    <property type="match status" value="1"/>
</dbReference>
<dbReference type="GO" id="GO:0016020">
    <property type="term" value="C:membrane"/>
    <property type="evidence" value="ECO:0007669"/>
    <property type="project" value="TreeGrafter"/>
</dbReference>
<comment type="cofactor">
    <cofactor evidence="6">
        <name>Zn(2+)</name>
        <dbReference type="ChEBI" id="CHEBI:29105"/>
    </cofactor>
    <text evidence="6">Binds 1 zinc ion per subunit.</text>
</comment>
<dbReference type="GO" id="GO:0046872">
    <property type="term" value="F:metal ion binding"/>
    <property type="evidence" value="ECO:0007669"/>
    <property type="project" value="UniProtKB-KW"/>
</dbReference>
<name>M7YDH4_TRIUA</name>
<evidence type="ECO:0000256" key="3">
    <source>
        <dbReference type="ARBA" id="ARBA00022801"/>
    </source>
</evidence>
<evidence type="ECO:0000256" key="4">
    <source>
        <dbReference type="ARBA" id="ARBA00022833"/>
    </source>
</evidence>
<dbReference type="Pfam" id="PF01435">
    <property type="entry name" value="Peptidase_M48"/>
    <property type="match status" value="2"/>
</dbReference>
<dbReference type="GO" id="GO:0051603">
    <property type="term" value="P:proteolysis involved in protein catabolic process"/>
    <property type="evidence" value="ECO:0007669"/>
    <property type="project" value="TreeGrafter"/>
</dbReference>
<dbReference type="STRING" id="4572.M7YDH4"/>
<dbReference type="eggNOG" id="KOG2661">
    <property type="taxonomic scope" value="Eukaryota"/>
</dbReference>
<keyword evidence="5 6" id="KW-0482">Metalloprotease</keyword>
<evidence type="ECO:0000256" key="6">
    <source>
        <dbReference type="RuleBase" id="RU003983"/>
    </source>
</evidence>
<evidence type="ECO:0000256" key="1">
    <source>
        <dbReference type="ARBA" id="ARBA00022670"/>
    </source>
</evidence>
<proteinExistence type="inferred from homology"/>
<protein>
    <submittedName>
        <fullName evidence="8">Mitochondrial metalloendopeptidase OMA1</fullName>
    </submittedName>
</protein>
<accession>M7YDH4</accession>
<evidence type="ECO:0000259" key="7">
    <source>
        <dbReference type="Pfam" id="PF01435"/>
    </source>
</evidence>
<dbReference type="GO" id="GO:0004222">
    <property type="term" value="F:metalloendopeptidase activity"/>
    <property type="evidence" value="ECO:0007669"/>
    <property type="project" value="InterPro"/>
</dbReference>
<keyword evidence="1 6" id="KW-0645">Protease</keyword>
<dbReference type="PANTHER" id="PTHR22726:SF1">
    <property type="entry name" value="METALLOENDOPEPTIDASE OMA1, MITOCHONDRIAL"/>
    <property type="match status" value="1"/>
</dbReference>
<dbReference type="OMA" id="INWSRED"/>
<evidence type="ECO:0000256" key="5">
    <source>
        <dbReference type="ARBA" id="ARBA00023049"/>
    </source>
</evidence>
<feature type="domain" description="Peptidase M48" evidence="7">
    <location>
        <begin position="188"/>
        <end position="239"/>
    </location>
</feature>
<dbReference type="EMBL" id="KD251104">
    <property type="protein sequence ID" value="EMS48338.1"/>
    <property type="molecule type" value="Genomic_DNA"/>
</dbReference>
<keyword evidence="3 6" id="KW-0378">Hydrolase</keyword>
<feature type="domain" description="Peptidase M48" evidence="7">
    <location>
        <begin position="244"/>
        <end position="301"/>
    </location>
</feature>
<comment type="similarity">
    <text evidence="6">Belongs to the peptidase M48 family.</text>
</comment>
<dbReference type="PANTHER" id="PTHR22726">
    <property type="entry name" value="METALLOENDOPEPTIDASE OMA1"/>
    <property type="match status" value="1"/>
</dbReference>
<dbReference type="AlphaFoldDB" id="M7YDH4"/>
<dbReference type="InterPro" id="IPR001915">
    <property type="entry name" value="Peptidase_M48"/>
</dbReference>
<evidence type="ECO:0000256" key="2">
    <source>
        <dbReference type="ARBA" id="ARBA00022723"/>
    </source>
</evidence>
<evidence type="ECO:0000313" key="8">
    <source>
        <dbReference type="EMBL" id="EMS48338.1"/>
    </source>
</evidence>
<keyword evidence="4 6" id="KW-0862">Zinc</keyword>
<gene>
    <name evidence="8" type="ORF">TRIUR3_15480</name>
</gene>
<reference evidence="8" key="1">
    <citation type="journal article" date="2013" name="Nature">
        <title>Draft genome of the wheat A-genome progenitor Triticum urartu.</title>
        <authorList>
            <person name="Ling H.Q."/>
            <person name="Zhao S."/>
            <person name="Liu D."/>
            <person name="Wang J."/>
            <person name="Sun H."/>
            <person name="Zhang C."/>
            <person name="Fan H."/>
            <person name="Li D."/>
            <person name="Dong L."/>
            <person name="Tao Y."/>
            <person name="Gao C."/>
            <person name="Wu H."/>
            <person name="Li Y."/>
            <person name="Cui Y."/>
            <person name="Guo X."/>
            <person name="Zheng S."/>
            <person name="Wang B."/>
            <person name="Yu K."/>
            <person name="Liang Q."/>
            <person name="Yang W."/>
            <person name="Lou X."/>
            <person name="Chen J."/>
            <person name="Feng M."/>
            <person name="Jian J."/>
            <person name="Zhang X."/>
            <person name="Luo G."/>
            <person name="Jiang Y."/>
            <person name="Liu J."/>
            <person name="Wang Z."/>
            <person name="Sha Y."/>
            <person name="Zhang B."/>
            <person name="Wu H."/>
            <person name="Tang D."/>
            <person name="Shen Q."/>
            <person name="Xue P."/>
            <person name="Zou S."/>
            <person name="Wang X."/>
            <person name="Liu X."/>
            <person name="Wang F."/>
            <person name="Yang Y."/>
            <person name="An X."/>
            <person name="Dong Z."/>
            <person name="Zhang K."/>
            <person name="Zhang X."/>
            <person name="Luo M.C."/>
            <person name="Dvorak J."/>
            <person name="Tong Y."/>
            <person name="Wang J."/>
            <person name="Yang H."/>
            <person name="Li Z."/>
            <person name="Wang D."/>
            <person name="Zhang A."/>
            <person name="Wang J."/>
        </authorList>
    </citation>
    <scope>NUCLEOTIDE SEQUENCE</scope>
</reference>
<organism evidence="8">
    <name type="scientific">Triticum urartu</name>
    <name type="common">Red wild einkorn</name>
    <name type="synonym">Crithodium urartu</name>
    <dbReference type="NCBI Taxonomy" id="4572"/>
    <lineage>
        <taxon>Eukaryota</taxon>
        <taxon>Viridiplantae</taxon>
        <taxon>Streptophyta</taxon>
        <taxon>Embryophyta</taxon>
        <taxon>Tracheophyta</taxon>
        <taxon>Spermatophyta</taxon>
        <taxon>Magnoliopsida</taxon>
        <taxon>Liliopsida</taxon>
        <taxon>Poales</taxon>
        <taxon>Poaceae</taxon>
        <taxon>BOP clade</taxon>
        <taxon>Pooideae</taxon>
        <taxon>Triticodae</taxon>
        <taxon>Triticeae</taxon>
        <taxon>Triticinae</taxon>
        <taxon>Triticum</taxon>
    </lineage>
</organism>
<dbReference type="Gene3D" id="3.30.2010.10">
    <property type="entry name" value="Metalloproteases ('zincins'), catalytic domain"/>
    <property type="match status" value="1"/>
</dbReference>
<keyword evidence="2" id="KW-0479">Metal-binding</keyword>
<dbReference type="InterPro" id="IPR051156">
    <property type="entry name" value="Mito/Outer_Membr_Metalloprot"/>
</dbReference>
<sequence length="326" mass="35581">MAEERGGEVVAALQAVGTSQLADVVRVAAVVLLAGGGTIVVYFGNLETVPYTNRTHFVLVSPQLERQLGESQFADLKKELAPKILPPLHPDSVRVRLIASEIVRALHRGLADRRSDDFDDASYGDISTDIAVKARDMDAEDVMHRVSPGKTAGTAARAQRDDELLDDRWVAESRRRGKARGAQPQTKHLNELNWEVIVVRDKLINAMCLPGGKIVVFTGLLDHFKTDAEIATVLSHEVGLLIGMEVEADHIGLMLQASAGFDPRTAPKVYEKLGQIAGNQSVLKSYLSTHPSSKKRSELLSRAKVMEEAMQLYREACAGHGTEGFL</sequence>